<gene>
    <name evidence="3" type="primary">LOC18609812</name>
</gene>
<accession>A0AB32VKJ7</accession>
<dbReference type="CDD" id="cd07816">
    <property type="entry name" value="Bet_v1-like"/>
    <property type="match status" value="1"/>
</dbReference>
<dbReference type="InterPro" id="IPR051761">
    <property type="entry name" value="MLP-like_ligand-binding"/>
</dbReference>
<evidence type="ECO:0000313" key="2">
    <source>
        <dbReference type="Proteomes" id="UP000694886"/>
    </source>
</evidence>
<evidence type="ECO:0000259" key="1">
    <source>
        <dbReference type="SMART" id="SM01037"/>
    </source>
</evidence>
<dbReference type="InterPro" id="IPR023393">
    <property type="entry name" value="START-like_dom_sf"/>
</dbReference>
<dbReference type="Gene3D" id="3.30.530.20">
    <property type="match status" value="1"/>
</dbReference>
<dbReference type="SUPFAM" id="SSF55961">
    <property type="entry name" value="Bet v1-like"/>
    <property type="match status" value="1"/>
</dbReference>
<dbReference type="AlphaFoldDB" id="A0AB32VKJ7"/>
<dbReference type="Gramene" id="Tc02v2_t024800.1">
    <property type="protein sequence ID" value="Tc02v2_p024800.1"/>
    <property type="gene ID" value="Tc02v2_g024800"/>
</dbReference>
<dbReference type="RefSeq" id="XP_007045183.2">
    <property type="nucleotide sequence ID" value="XM_007045121.2"/>
</dbReference>
<dbReference type="Proteomes" id="UP000694886">
    <property type="component" value="Chromosome 2"/>
</dbReference>
<sequence>MASALTGKLEGDVEIKASAEKFHDMFCNKPHHVSNTCSEKVQGCELHDGDWGTEGSIICWSYVHDGEAKKAKQVIEAIDSEKNSITFRMIEGDLMKEYKSFVVKFQATPKSEGEGSIVHWTFEYEKLHEGIAHPETLLEFLLSVSKDISAHLTQGN</sequence>
<dbReference type="KEGG" id="tcc:18609812"/>
<dbReference type="Pfam" id="PF00407">
    <property type="entry name" value="Bet_v_1"/>
    <property type="match status" value="1"/>
</dbReference>
<reference evidence="2" key="1">
    <citation type="journal article" date="1997" name="Nucleic Acids Res.">
        <title>tRNAscan-SE: a program for improved detection of transfer RNA genes in genomic sequence.</title>
        <authorList>
            <person name="Lowe T.M."/>
            <person name="Eddy S.R."/>
        </authorList>
    </citation>
    <scope>NUCLEOTIDE SEQUENCE [LARGE SCALE GENOMIC DNA]</scope>
    <source>
        <strain evidence="2">r\B97-61/B2</strain>
    </source>
</reference>
<dbReference type="PANTHER" id="PTHR31907">
    <property type="entry name" value="MLP-LIKE PROTEIN 423"/>
    <property type="match status" value="1"/>
</dbReference>
<proteinExistence type="predicted"/>
<dbReference type="SMART" id="SM01037">
    <property type="entry name" value="Bet_v_1"/>
    <property type="match status" value="1"/>
</dbReference>
<reference evidence="3" key="2">
    <citation type="submission" date="2025-08" db="UniProtKB">
        <authorList>
            <consortium name="RefSeq"/>
        </authorList>
    </citation>
    <scope>IDENTIFICATION</scope>
</reference>
<dbReference type="InterPro" id="IPR000916">
    <property type="entry name" value="Bet_v_I/MLP"/>
</dbReference>
<name>A0AB32VKJ7_THECC</name>
<feature type="domain" description="Bet v I/Major latex protein" evidence="1">
    <location>
        <begin position="4"/>
        <end position="155"/>
    </location>
</feature>
<evidence type="ECO:0000313" key="3">
    <source>
        <dbReference type="RefSeq" id="XP_007045183.2"/>
    </source>
</evidence>
<organism evidence="2 3">
    <name type="scientific">Theobroma cacao</name>
    <name type="common">Cacao</name>
    <name type="synonym">Cocoa</name>
    <dbReference type="NCBI Taxonomy" id="3641"/>
    <lineage>
        <taxon>Eukaryota</taxon>
        <taxon>Viridiplantae</taxon>
        <taxon>Streptophyta</taxon>
        <taxon>Embryophyta</taxon>
        <taxon>Tracheophyta</taxon>
        <taxon>Spermatophyta</taxon>
        <taxon>Magnoliopsida</taxon>
        <taxon>eudicotyledons</taxon>
        <taxon>Gunneridae</taxon>
        <taxon>Pentapetalae</taxon>
        <taxon>rosids</taxon>
        <taxon>malvids</taxon>
        <taxon>Malvales</taxon>
        <taxon>Malvaceae</taxon>
        <taxon>Byttnerioideae</taxon>
        <taxon>Theobroma</taxon>
    </lineage>
</organism>
<dbReference type="GO" id="GO:0006952">
    <property type="term" value="P:defense response"/>
    <property type="evidence" value="ECO:0007669"/>
    <property type="project" value="InterPro"/>
</dbReference>
<dbReference type="GeneID" id="18609812"/>
<protein>
    <submittedName>
        <fullName evidence="3">MLP-like protein 31</fullName>
    </submittedName>
</protein>